<reference evidence="2" key="1">
    <citation type="submission" date="2020-10" db="EMBL/GenBank/DDBJ databases">
        <authorList>
            <person name="Lu T."/>
            <person name="Wang Q."/>
            <person name="Han X."/>
        </authorList>
    </citation>
    <scope>NUCLEOTIDE SEQUENCE</scope>
    <source>
        <strain evidence="2">WQ 366</strain>
    </source>
</reference>
<comment type="caution">
    <text evidence="2">The sequence shown here is derived from an EMBL/GenBank/DDBJ whole genome shotgun (WGS) entry which is preliminary data.</text>
</comment>
<name>A0ABS7Z0T8_9SPHI</name>
<dbReference type="EMBL" id="JADEYP010000001">
    <property type="protein sequence ID" value="MCA5003780.1"/>
    <property type="molecule type" value="Genomic_DNA"/>
</dbReference>
<evidence type="ECO:0000313" key="3">
    <source>
        <dbReference type="Proteomes" id="UP001165302"/>
    </source>
</evidence>
<protein>
    <recommendedName>
        <fullName evidence="4">DUF4468 domain-containing protein</fullName>
    </recommendedName>
</protein>
<evidence type="ECO:0000313" key="2">
    <source>
        <dbReference type="EMBL" id="MCA5003780.1"/>
    </source>
</evidence>
<dbReference type="Proteomes" id="UP001165302">
    <property type="component" value="Unassembled WGS sequence"/>
</dbReference>
<accession>A0ABS7Z0T8</accession>
<proteinExistence type="predicted"/>
<dbReference type="RefSeq" id="WP_225551113.1">
    <property type="nucleotide sequence ID" value="NZ_JADEYP010000001.1"/>
</dbReference>
<organism evidence="2 3">
    <name type="scientific">Sphingobacterium bovistauri</name>
    <dbReference type="NCBI Taxonomy" id="2781959"/>
    <lineage>
        <taxon>Bacteria</taxon>
        <taxon>Pseudomonadati</taxon>
        <taxon>Bacteroidota</taxon>
        <taxon>Sphingobacteriia</taxon>
        <taxon>Sphingobacteriales</taxon>
        <taxon>Sphingobacteriaceae</taxon>
        <taxon>Sphingobacterium</taxon>
    </lineage>
</organism>
<keyword evidence="3" id="KW-1185">Reference proteome</keyword>
<feature type="signal peptide" evidence="1">
    <location>
        <begin position="1"/>
        <end position="19"/>
    </location>
</feature>
<sequence>MKKLFLISLCLTLSLSSFAQSHSFKINEYGHLRWEKVFGTNISQERVFSYLISLGYFKDIIITNNSFFGRFVDIPTTYKGMNVSWIKLNSDFKHSYLTGGVLVEMKEGKYKVTFQNMTLLRNIEVKSDRIYNNKIKLDLLFVDDNKINSKFVEESELLDINFIRIFTVPKDVDSEW</sequence>
<evidence type="ECO:0000256" key="1">
    <source>
        <dbReference type="SAM" id="SignalP"/>
    </source>
</evidence>
<feature type="chain" id="PRO_5045600953" description="DUF4468 domain-containing protein" evidence="1">
    <location>
        <begin position="20"/>
        <end position="176"/>
    </location>
</feature>
<keyword evidence="1" id="KW-0732">Signal</keyword>
<gene>
    <name evidence="2" type="ORF">IPZ78_01290</name>
</gene>
<evidence type="ECO:0008006" key="4">
    <source>
        <dbReference type="Google" id="ProtNLM"/>
    </source>
</evidence>